<dbReference type="AlphaFoldDB" id="A0A239E456"/>
<protein>
    <submittedName>
        <fullName evidence="1">Uncharacterized protein</fullName>
    </submittedName>
</protein>
<evidence type="ECO:0000313" key="1">
    <source>
        <dbReference type="EMBL" id="SNS38664.1"/>
    </source>
</evidence>
<gene>
    <name evidence="1" type="ORF">SAMN06295967_108152</name>
</gene>
<proteinExistence type="predicted"/>
<sequence>MVTFKSRIYFRQLGFSNQTFEDFLQHHLDNTIIFPTFATLKGGVYI</sequence>
<dbReference type="EMBL" id="FZOK01000008">
    <property type="protein sequence ID" value="SNS38664.1"/>
    <property type="molecule type" value="Genomic_DNA"/>
</dbReference>
<name>A0A239E456_9BACT</name>
<reference evidence="2" key="1">
    <citation type="submission" date="2017-06" db="EMBL/GenBank/DDBJ databases">
        <authorList>
            <person name="Varghese N."/>
            <person name="Submissions S."/>
        </authorList>
    </citation>
    <scope>NUCLEOTIDE SEQUENCE [LARGE SCALE GENOMIC DNA]</scope>
    <source>
        <strain evidence="2">5C</strain>
    </source>
</reference>
<keyword evidence="2" id="KW-1185">Reference proteome</keyword>
<evidence type="ECO:0000313" key="2">
    <source>
        <dbReference type="Proteomes" id="UP000198480"/>
    </source>
</evidence>
<accession>A0A239E456</accession>
<dbReference type="Proteomes" id="UP000198480">
    <property type="component" value="Unassembled WGS sequence"/>
</dbReference>
<organism evidence="1 2">
    <name type="scientific">Belliella buryatensis</name>
    <dbReference type="NCBI Taxonomy" id="1500549"/>
    <lineage>
        <taxon>Bacteria</taxon>
        <taxon>Pseudomonadati</taxon>
        <taxon>Bacteroidota</taxon>
        <taxon>Cytophagia</taxon>
        <taxon>Cytophagales</taxon>
        <taxon>Cyclobacteriaceae</taxon>
        <taxon>Belliella</taxon>
    </lineage>
</organism>